<feature type="region of interest" description="Disordered" evidence="1">
    <location>
        <begin position="708"/>
        <end position="786"/>
    </location>
</feature>
<dbReference type="GO" id="GO:0010468">
    <property type="term" value="P:regulation of gene expression"/>
    <property type="evidence" value="ECO:0007669"/>
    <property type="project" value="UniProtKB-ARBA"/>
</dbReference>
<dbReference type="InterPro" id="IPR000286">
    <property type="entry name" value="HDACs"/>
</dbReference>
<dbReference type="InterPro" id="IPR023801">
    <property type="entry name" value="His_deacetylse_dom"/>
</dbReference>
<dbReference type="Gene3D" id="3.40.800.20">
    <property type="entry name" value="Histone deacetylase domain"/>
    <property type="match status" value="1"/>
</dbReference>
<evidence type="ECO:0000313" key="4">
    <source>
        <dbReference type="Proteomes" id="UP000800092"/>
    </source>
</evidence>
<dbReference type="SUPFAM" id="SSF52768">
    <property type="entry name" value="Arginase/deacetylase"/>
    <property type="match status" value="1"/>
</dbReference>
<dbReference type="InterPro" id="IPR053244">
    <property type="entry name" value="HDAC_HD_type_1"/>
</dbReference>
<proteinExistence type="predicted"/>
<organism evidence="3 4">
    <name type="scientific">Viridothelium virens</name>
    <name type="common">Speckled blister lichen</name>
    <name type="synonym">Trypethelium virens</name>
    <dbReference type="NCBI Taxonomy" id="1048519"/>
    <lineage>
        <taxon>Eukaryota</taxon>
        <taxon>Fungi</taxon>
        <taxon>Dikarya</taxon>
        <taxon>Ascomycota</taxon>
        <taxon>Pezizomycotina</taxon>
        <taxon>Dothideomycetes</taxon>
        <taxon>Dothideomycetes incertae sedis</taxon>
        <taxon>Trypetheliales</taxon>
        <taxon>Trypetheliaceae</taxon>
        <taxon>Viridothelium</taxon>
    </lineage>
</organism>
<dbReference type="PANTHER" id="PTHR47558:SF1">
    <property type="entry name" value="HISTONE DEACETYLASE HOS3"/>
    <property type="match status" value="1"/>
</dbReference>
<feature type="compositionally biased region" description="Basic and acidic residues" evidence="1">
    <location>
        <begin position="713"/>
        <end position="723"/>
    </location>
</feature>
<feature type="compositionally biased region" description="Polar residues" evidence="1">
    <location>
        <begin position="641"/>
        <end position="650"/>
    </location>
</feature>
<feature type="region of interest" description="Disordered" evidence="1">
    <location>
        <begin position="1"/>
        <end position="120"/>
    </location>
</feature>
<name>A0A6A6HFP0_VIRVR</name>
<evidence type="ECO:0000256" key="1">
    <source>
        <dbReference type="SAM" id="MobiDB-lite"/>
    </source>
</evidence>
<dbReference type="PANTHER" id="PTHR47558">
    <property type="entry name" value="HISTONE DEACETYLASE HOS3"/>
    <property type="match status" value="1"/>
</dbReference>
<feature type="compositionally biased region" description="Polar residues" evidence="1">
    <location>
        <begin position="263"/>
        <end position="273"/>
    </location>
</feature>
<feature type="compositionally biased region" description="Polar residues" evidence="1">
    <location>
        <begin position="8"/>
        <end position="17"/>
    </location>
</feature>
<evidence type="ECO:0000259" key="2">
    <source>
        <dbReference type="Pfam" id="PF00850"/>
    </source>
</evidence>
<dbReference type="InterPro" id="IPR037138">
    <property type="entry name" value="His_deacetylse_dom_sf"/>
</dbReference>
<dbReference type="EMBL" id="ML991782">
    <property type="protein sequence ID" value="KAF2236936.1"/>
    <property type="molecule type" value="Genomic_DNA"/>
</dbReference>
<dbReference type="GO" id="GO:0004407">
    <property type="term" value="F:histone deacetylase activity"/>
    <property type="evidence" value="ECO:0007669"/>
    <property type="project" value="TreeGrafter"/>
</dbReference>
<dbReference type="InterPro" id="IPR023696">
    <property type="entry name" value="Ureohydrolase_dom_sf"/>
</dbReference>
<feature type="compositionally biased region" description="Basic and acidic residues" evidence="1">
    <location>
        <begin position="773"/>
        <end position="786"/>
    </location>
</feature>
<dbReference type="PRINTS" id="PR01270">
    <property type="entry name" value="HDASUPER"/>
</dbReference>
<feature type="non-terminal residue" evidence="3">
    <location>
        <position position="786"/>
    </location>
</feature>
<dbReference type="AlphaFoldDB" id="A0A6A6HFP0"/>
<dbReference type="CDD" id="cd09998">
    <property type="entry name" value="HDAC_Hos3"/>
    <property type="match status" value="1"/>
</dbReference>
<dbReference type="GO" id="GO:0005634">
    <property type="term" value="C:nucleus"/>
    <property type="evidence" value="ECO:0007669"/>
    <property type="project" value="TreeGrafter"/>
</dbReference>
<dbReference type="Proteomes" id="UP000800092">
    <property type="component" value="Unassembled WGS sequence"/>
</dbReference>
<gene>
    <name evidence="3" type="ORF">EV356DRAFT_442558</name>
</gene>
<accession>A0A6A6HFP0</accession>
<evidence type="ECO:0000313" key="3">
    <source>
        <dbReference type="EMBL" id="KAF2236936.1"/>
    </source>
</evidence>
<dbReference type="FunFam" id="3.40.800.20:FF:000011">
    <property type="entry name" value="Histone deacetylase HOS3"/>
    <property type="match status" value="1"/>
</dbReference>
<protein>
    <submittedName>
        <fullName evidence="3">Arginase/deacetylase</fullName>
    </submittedName>
</protein>
<dbReference type="OrthoDB" id="5232919at2759"/>
<feature type="domain" description="Histone deacetylase" evidence="2">
    <location>
        <begin position="230"/>
        <end position="563"/>
    </location>
</feature>
<feature type="region of interest" description="Disordered" evidence="1">
    <location>
        <begin position="631"/>
        <end position="650"/>
    </location>
</feature>
<dbReference type="Pfam" id="PF00850">
    <property type="entry name" value="Hist_deacetyl"/>
    <property type="match status" value="1"/>
</dbReference>
<keyword evidence="4" id="KW-1185">Reference proteome</keyword>
<reference evidence="3" key="1">
    <citation type="journal article" date="2020" name="Stud. Mycol.">
        <title>101 Dothideomycetes genomes: a test case for predicting lifestyles and emergence of pathogens.</title>
        <authorList>
            <person name="Haridas S."/>
            <person name="Albert R."/>
            <person name="Binder M."/>
            <person name="Bloem J."/>
            <person name="Labutti K."/>
            <person name="Salamov A."/>
            <person name="Andreopoulos B."/>
            <person name="Baker S."/>
            <person name="Barry K."/>
            <person name="Bills G."/>
            <person name="Bluhm B."/>
            <person name="Cannon C."/>
            <person name="Castanera R."/>
            <person name="Culley D."/>
            <person name="Daum C."/>
            <person name="Ezra D."/>
            <person name="Gonzalez J."/>
            <person name="Henrissat B."/>
            <person name="Kuo A."/>
            <person name="Liang C."/>
            <person name="Lipzen A."/>
            <person name="Lutzoni F."/>
            <person name="Magnuson J."/>
            <person name="Mondo S."/>
            <person name="Nolan M."/>
            <person name="Ohm R."/>
            <person name="Pangilinan J."/>
            <person name="Park H.-J."/>
            <person name="Ramirez L."/>
            <person name="Alfaro M."/>
            <person name="Sun H."/>
            <person name="Tritt A."/>
            <person name="Yoshinaga Y."/>
            <person name="Zwiers L.-H."/>
            <person name="Turgeon B."/>
            <person name="Goodwin S."/>
            <person name="Spatafora J."/>
            <person name="Crous P."/>
            <person name="Grigoriev I."/>
        </authorList>
    </citation>
    <scope>NUCLEOTIDE SEQUENCE</scope>
    <source>
        <strain evidence="3">Tuck. ex Michener</strain>
    </source>
</reference>
<sequence>MHEKSTRELPQSRNTDFTVPASPKAQLPSIRSPQISRGPSLGITVQKGPQRSQSSMSNHALSSPALDRRVSSSSLTGGGDFSAISRPMRRASSGLPHSSPVRASSRASLHAPIEDPQHHTAASVASAYLERELAVHQEQNSEADTVVILHDDCYGHRFSRPKTTKGTLSLIVERPERLHASVLGLSAAYIRLGGRHSEGRQPPHPEREIDRRLPFLVRKTARMVDISSPCVTNVHGKAWMDELKTMCNSASTNLASTGKELTRTPNGSSQSDSSPKHILHEGDLYLSPESLNAFQGALGGVCEGIDAIFENAQKGHGPSKAFVCIRPPGHHCSSDLPSGFCWLNNVHVGIEYAAQNYGLTHAVILDFDLHHGDGSQSIAWARNSRVAKMPKNTSAAKKLAIGYYSLHDINSFPCEWGEDDKVQNASLCIENAHNQSVWNVHLEPWKTEADFWALYENKYSVLFEKALSFLRFQADRLRTSSGNILPRAAIFVSAGFDASQWEGQGMQRHKVNVPTDFFARFTGDVVKLAQEPGLGVDGRVISVLEGGYSDKALISGVMSHLSGLTRGKSQTETVPADTTDGLGIEMGRRMGALSLDEQDNHAKEQHPPAYSCSWWNAENLSALEGLIAPPPAAPAPKKRTTASNTSHYTSPTQSFTAKVVDPTKIYRSTSGYSTLPTTSTEPVVIPVPEVDWLTAVGELSKLLIPQNRQTKSCRPEELSEPRVKKERKSINALPSAESMPPAGRMQLRERKTKAPTYAEPKSEDDSIPGKAPSKADRRRTIADVSS</sequence>
<feature type="compositionally biased region" description="Polar residues" evidence="1">
    <location>
        <begin position="47"/>
        <end position="61"/>
    </location>
</feature>
<feature type="region of interest" description="Disordered" evidence="1">
    <location>
        <begin position="257"/>
        <end position="277"/>
    </location>
</feature>